<accession>A0A816IK28</accession>
<reference evidence="2" key="1">
    <citation type="submission" date="2021-01" db="EMBL/GenBank/DDBJ databases">
        <authorList>
            <consortium name="Genoscope - CEA"/>
            <person name="William W."/>
        </authorList>
    </citation>
    <scope>NUCLEOTIDE SEQUENCE</scope>
</reference>
<evidence type="ECO:0000313" key="2">
    <source>
        <dbReference type="EMBL" id="CAF1710292.1"/>
    </source>
</evidence>
<proteinExistence type="predicted"/>
<dbReference type="Proteomes" id="UP001295469">
    <property type="component" value="Chromosome C03"/>
</dbReference>
<name>A0A816IK28_BRANA</name>
<gene>
    <name evidence="2" type="ORF">DARMORV10_C03P79340.1</name>
</gene>
<protein>
    <submittedName>
        <fullName evidence="2">(rape) hypothetical protein</fullName>
    </submittedName>
</protein>
<feature type="transmembrane region" description="Helical" evidence="1">
    <location>
        <begin position="35"/>
        <end position="54"/>
    </location>
</feature>
<dbReference type="EMBL" id="HG994367">
    <property type="protein sequence ID" value="CAF1710292.1"/>
    <property type="molecule type" value="Genomic_DNA"/>
</dbReference>
<organism evidence="2">
    <name type="scientific">Brassica napus</name>
    <name type="common">Rape</name>
    <dbReference type="NCBI Taxonomy" id="3708"/>
    <lineage>
        <taxon>Eukaryota</taxon>
        <taxon>Viridiplantae</taxon>
        <taxon>Streptophyta</taxon>
        <taxon>Embryophyta</taxon>
        <taxon>Tracheophyta</taxon>
        <taxon>Spermatophyta</taxon>
        <taxon>Magnoliopsida</taxon>
        <taxon>eudicotyledons</taxon>
        <taxon>Gunneridae</taxon>
        <taxon>Pentapetalae</taxon>
        <taxon>rosids</taxon>
        <taxon>malvids</taxon>
        <taxon>Brassicales</taxon>
        <taxon>Brassicaceae</taxon>
        <taxon>Brassiceae</taxon>
        <taxon>Brassica</taxon>
    </lineage>
</organism>
<dbReference type="AlphaFoldDB" id="A0A816IK28"/>
<keyword evidence="1" id="KW-1133">Transmembrane helix</keyword>
<sequence>IITSCRAVDAASRQSFVALVIIVYLRLYLESSKVLGVSLFIFIYLVIHIQKPFLDKKSAKDIVNPWLGKEFDQTEIKQVMTTASMYIHHIATVRPDMNRADGLAELQKKPCQGGAEIVNACDLQDHTTTSYPTNSFTTGNS</sequence>
<feature type="non-terminal residue" evidence="2">
    <location>
        <position position="141"/>
    </location>
</feature>
<evidence type="ECO:0000256" key="1">
    <source>
        <dbReference type="SAM" id="Phobius"/>
    </source>
</evidence>
<keyword evidence="1" id="KW-0472">Membrane</keyword>
<keyword evidence="1" id="KW-0812">Transmembrane</keyword>